<proteinExistence type="predicted"/>
<dbReference type="EMBL" id="JAWONS010000011">
    <property type="protein sequence ID" value="MDW2796110.1"/>
    <property type="molecule type" value="Genomic_DNA"/>
</dbReference>
<accession>A0ABU4GGM9</accession>
<dbReference type="GO" id="GO:0016787">
    <property type="term" value="F:hydrolase activity"/>
    <property type="evidence" value="ECO:0007669"/>
    <property type="project" value="UniProtKB-KW"/>
</dbReference>
<feature type="domain" description="AB hydrolase-1" evidence="2">
    <location>
        <begin position="24"/>
        <end position="245"/>
    </location>
</feature>
<dbReference type="Pfam" id="PF00561">
    <property type="entry name" value="Abhydrolase_1"/>
    <property type="match status" value="1"/>
</dbReference>
<dbReference type="SUPFAM" id="SSF53474">
    <property type="entry name" value="alpha/beta-Hydrolases"/>
    <property type="match status" value="1"/>
</dbReference>
<dbReference type="PANTHER" id="PTHR46118">
    <property type="entry name" value="PROTEIN ABHD11"/>
    <property type="match status" value="1"/>
</dbReference>
<evidence type="ECO:0000313" key="4">
    <source>
        <dbReference type="Proteomes" id="UP001276854"/>
    </source>
</evidence>
<evidence type="ECO:0000313" key="3">
    <source>
        <dbReference type="EMBL" id="MDW2796110.1"/>
    </source>
</evidence>
<organism evidence="3 4">
    <name type="scientific">Clostridium boliviensis</name>
    <dbReference type="NCBI Taxonomy" id="318465"/>
    <lineage>
        <taxon>Bacteria</taxon>
        <taxon>Bacillati</taxon>
        <taxon>Bacillota</taxon>
        <taxon>Clostridia</taxon>
        <taxon>Eubacteriales</taxon>
        <taxon>Clostridiaceae</taxon>
        <taxon>Clostridium</taxon>
    </lineage>
</organism>
<dbReference type="InterPro" id="IPR029058">
    <property type="entry name" value="AB_hydrolase_fold"/>
</dbReference>
<sequence length="258" mass="29399">MIRKYFLCGQLRLSYLDNEQNGKPVIICLHGLFGNARYYANLLELKEYHVYSLDQRGHGFSSHARSGEYTIPHFLNDFYSFMDEVVKSSSVIVVGHSLGGIIAYYGAVSRPEITKVILEDIGAVEQDDCSFASNIVTRAMSLKALGNSLKAFHIKDSSYFVESAFEDENGWGFRFDREHIPEAQSNLNGNHWEAFLASSCPMLLVHGRKSWVVSDEHILEMEQKRPNTRAVFIEKASHGVNHDRPNEFFPHIMSFIKE</sequence>
<dbReference type="Gene3D" id="3.40.50.1820">
    <property type="entry name" value="alpha/beta hydrolase"/>
    <property type="match status" value="1"/>
</dbReference>
<dbReference type="Proteomes" id="UP001276854">
    <property type="component" value="Unassembled WGS sequence"/>
</dbReference>
<evidence type="ECO:0000259" key="2">
    <source>
        <dbReference type="Pfam" id="PF00561"/>
    </source>
</evidence>
<comment type="caution">
    <text evidence="3">The sequence shown here is derived from an EMBL/GenBank/DDBJ whole genome shotgun (WGS) entry which is preliminary data.</text>
</comment>
<name>A0ABU4GGM9_9CLOT</name>
<protein>
    <submittedName>
        <fullName evidence="3">Alpha/beta hydrolase</fullName>
    </submittedName>
</protein>
<keyword evidence="4" id="KW-1185">Reference proteome</keyword>
<evidence type="ECO:0000256" key="1">
    <source>
        <dbReference type="ARBA" id="ARBA00022801"/>
    </source>
</evidence>
<dbReference type="PANTHER" id="PTHR46118:SF4">
    <property type="entry name" value="PROTEIN ABHD11"/>
    <property type="match status" value="1"/>
</dbReference>
<keyword evidence="1 3" id="KW-0378">Hydrolase</keyword>
<dbReference type="InterPro" id="IPR000073">
    <property type="entry name" value="AB_hydrolase_1"/>
</dbReference>
<dbReference type="RefSeq" id="WP_318062385.1">
    <property type="nucleotide sequence ID" value="NZ_JAWONS010000011.1"/>
</dbReference>
<gene>
    <name evidence="3" type="ORF">RZO55_00725</name>
</gene>
<reference evidence="3 4" key="1">
    <citation type="submission" date="2023-10" db="EMBL/GenBank/DDBJ databases">
        <title>A novel Glycoside Hydrolase 43-Like Enzyme from Clostrdium boliviensis is an Endo-xylanase, and a Candidate for Xylooligosaccharides Production from Different Xylan Substrates.</title>
        <authorList>
            <person name="Alvarez M.T."/>
            <person name="Rocabado-Villegas L.R."/>
            <person name="Salas-Veizaga D.M."/>
            <person name="Linares-Pasten J.A."/>
            <person name="Gudmundsdottir E.E."/>
            <person name="Hreggvidsson G.O."/>
            <person name="Adlercreutz P."/>
            <person name="Nordberg Karlsson E."/>
        </authorList>
    </citation>
    <scope>NUCLEOTIDE SEQUENCE [LARGE SCALE GENOMIC DNA]</scope>
    <source>
        <strain evidence="3 4">E-1</strain>
    </source>
</reference>